<keyword evidence="2 6" id="KW-1003">Cell membrane</keyword>
<feature type="transmembrane region" description="Helical" evidence="6">
    <location>
        <begin position="530"/>
        <end position="551"/>
    </location>
</feature>
<dbReference type="GO" id="GO:0055085">
    <property type="term" value="P:transmembrane transport"/>
    <property type="evidence" value="ECO:0007669"/>
    <property type="project" value="UniProtKB-UniRule"/>
</dbReference>
<feature type="transmembrane region" description="Helical" evidence="6">
    <location>
        <begin position="286"/>
        <end position="310"/>
    </location>
</feature>
<dbReference type="Pfam" id="PF02687">
    <property type="entry name" value="FtsX"/>
    <property type="match status" value="1"/>
</dbReference>
<feature type="transmembrane region" description="Helical" evidence="6">
    <location>
        <begin position="226"/>
        <end position="253"/>
    </location>
</feature>
<dbReference type="EMBL" id="AZCT01000001">
    <property type="protein sequence ID" value="KRK13734.1"/>
    <property type="molecule type" value="Genomic_DNA"/>
</dbReference>
<accession>A0A0R1EWM2</accession>
<feature type="transmembrane region" description="Helical" evidence="6">
    <location>
        <begin position="18"/>
        <end position="37"/>
    </location>
</feature>
<comment type="caution">
    <text evidence="8">The sequence shown here is derived from an EMBL/GenBank/DDBJ whole genome shotgun (WGS) entry which is preliminary data.</text>
</comment>
<comment type="subcellular location">
    <subcellularLocation>
        <location evidence="1 6">Cell membrane</location>
        <topology evidence="1 6">Multi-pass membrane protein</topology>
    </subcellularLocation>
</comment>
<feature type="transmembrane region" description="Helical" evidence="6">
    <location>
        <begin position="619"/>
        <end position="640"/>
    </location>
</feature>
<proteinExistence type="inferred from homology"/>
<dbReference type="eggNOG" id="COG0577">
    <property type="taxonomic scope" value="Bacteria"/>
</dbReference>
<sequence>MKFYFKLAATNLKADRRLFVPFVITTSFLMAINLIMLNAYASSDVLFSEFGASAGRSLFMFGSVITAIISVILVIYANNFLRKQRIRQLGLYNIIGFGKGELSKMMAIEKLLLLLTTLLLGGALGTVLSRISYLTLAKTLHVNHHLAFGLSQKAFSIAGMITIGLFIILMFIDEIWLIRKQPLDLVREQSAGEREPKIAWFTLIFSLVCLIAGYTLAVVITNPLEAMSMFFFAVILVITGTYGLFTSGSVFVLKWLRRRQNYYYQPKHFINVSNLLYRMQQNGAGLASIAILVTMTLITLATTATLFFGINEIVNAQTPVDLSYSLKTNDADAANRVTELAKTHHVHVRSIRTFSGPSSTLALLEKNRLNSQSSINGPFGFDNARSVQLMTIANYNRYTGQSRSLNGNNILIYTSNHYAGNTLIIGKQSYHVATRVSSFPNAPKTFIPNLFVAFPSETQMLAALHHLYPKKTLAELKTDVTTNQDLMLSGSHANQTKLYQDLNKSGIALPDTVQSRAVNYDDTTSMMSSFLFLGIVFGVTFILATLLILYYKQLAEGYADERRYTILQRVGLSLREVRSTINSQLLMLFYLPLVVAAIHVGFALPFVQRIMMLFGLPDWQFFLTVSLITLAIFAVIYVLMYRLTGNVYYRIVSRRQPTSRR</sequence>
<keyword evidence="4 6" id="KW-1133">Transmembrane helix</keyword>
<evidence type="ECO:0000256" key="5">
    <source>
        <dbReference type="ARBA" id="ARBA00023136"/>
    </source>
</evidence>
<gene>
    <name evidence="8" type="ORF">FD51_GL000295</name>
</gene>
<dbReference type="PANTHER" id="PTHR46795:SF3">
    <property type="entry name" value="ABC TRANSPORTER PERMEASE"/>
    <property type="match status" value="1"/>
</dbReference>
<reference evidence="8 9" key="1">
    <citation type="journal article" date="2015" name="Genome Announc.">
        <title>Expanding the biotechnology potential of lactobacilli through comparative genomics of 213 strains and associated genera.</title>
        <authorList>
            <person name="Sun Z."/>
            <person name="Harris H.M."/>
            <person name="McCann A."/>
            <person name="Guo C."/>
            <person name="Argimon S."/>
            <person name="Zhang W."/>
            <person name="Yang X."/>
            <person name="Jeffery I.B."/>
            <person name="Cooney J.C."/>
            <person name="Kagawa T.F."/>
            <person name="Liu W."/>
            <person name="Song Y."/>
            <person name="Salvetti E."/>
            <person name="Wrobel A."/>
            <person name="Rasinkangas P."/>
            <person name="Parkhill J."/>
            <person name="Rea M.C."/>
            <person name="O'Sullivan O."/>
            <person name="Ritari J."/>
            <person name="Douillard F.P."/>
            <person name="Paul Ross R."/>
            <person name="Yang R."/>
            <person name="Briner A.E."/>
            <person name="Felis G.E."/>
            <person name="de Vos W.M."/>
            <person name="Barrangou R."/>
            <person name="Klaenhammer T.R."/>
            <person name="Caufield P.W."/>
            <person name="Cui Y."/>
            <person name="Zhang H."/>
            <person name="O'Toole P.W."/>
        </authorList>
    </citation>
    <scope>NUCLEOTIDE SEQUENCE [LARGE SCALE GENOMIC DNA]</scope>
    <source>
        <strain evidence="8 9">DSM 20178</strain>
    </source>
</reference>
<dbReference type="PATRIC" id="fig|1423816.3.peg.300"/>
<dbReference type="GO" id="GO:0005886">
    <property type="term" value="C:plasma membrane"/>
    <property type="evidence" value="ECO:0007669"/>
    <property type="project" value="UniProtKB-SubCell"/>
</dbReference>
<evidence type="ECO:0000313" key="9">
    <source>
        <dbReference type="Proteomes" id="UP000051984"/>
    </source>
</evidence>
<dbReference type="InterPro" id="IPR003838">
    <property type="entry name" value="ABC3_permease_C"/>
</dbReference>
<dbReference type="InterPro" id="IPR052536">
    <property type="entry name" value="ABC-4_Integral_Memb_Prot"/>
</dbReference>
<keyword evidence="6" id="KW-0813">Transport</keyword>
<evidence type="ECO:0000256" key="3">
    <source>
        <dbReference type="ARBA" id="ARBA00022692"/>
    </source>
</evidence>
<feature type="transmembrane region" description="Helical" evidence="6">
    <location>
        <begin position="198"/>
        <end position="220"/>
    </location>
</feature>
<dbReference type="InterPro" id="IPR027022">
    <property type="entry name" value="ABC_permease_BceB-typ"/>
</dbReference>
<keyword evidence="5 6" id="KW-0472">Membrane</keyword>
<name>A0A0R1EWM2_LACZE</name>
<protein>
    <submittedName>
        <fullName evidence="8">ABC transporter permease</fullName>
    </submittedName>
</protein>
<evidence type="ECO:0000256" key="1">
    <source>
        <dbReference type="ARBA" id="ARBA00004651"/>
    </source>
</evidence>
<comment type="similarity">
    <text evidence="6">Belongs to the ABC-4 integral membrane protein family.</text>
</comment>
<feature type="transmembrane region" description="Helical" evidence="6">
    <location>
        <begin position="154"/>
        <end position="177"/>
    </location>
</feature>
<dbReference type="PIRSF" id="PIRSF018968">
    <property type="entry name" value="ABC_permease_BceB"/>
    <property type="match status" value="1"/>
</dbReference>
<organism evidence="8 9">
    <name type="scientific">Lacticaseibacillus zeae DSM 20178 = KCTC 3804</name>
    <dbReference type="NCBI Taxonomy" id="1423816"/>
    <lineage>
        <taxon>Bacteria</taxon>
        <taxon>Bacillati</taxon>
        <taxon>Bacillota</taxon>
        <taxon>Bacilli</taxon>
        <taxon>Lactobacillales</taxon>
        <taxon>Lactobacillaceae</taxon>
        <taxon>Lacticaseibacillus</taxon>
    </lineage>
</organism>
<evidence type="ECO:0000256" key="6">
    <source>
        <dbReference type="PIRNR" id="PIRNR018968"/>
    </source>
</evidence>
<keyword evidence="3 6" id="KW-0812">Transmembrane</keyword>
<evidence type="ECO:0000256" key="4">
    <source>
        <dbReference type="ARBA" id="ARBA00022989"/>
    </source>
</evidence>
<dbReference type="Proteomes" id="UP000051984">
    <property type="component" value="Unassembled WGS sequence"/>
</dbReference>
<feature type="domain" description="ABC3 transporter permease C-terminal" evidence="7">
    <location>
        <begin position="61"/>
        <end position="170"/>
    </location>
</feature>
<dbReference type="PANTHER" id="PTHR46795">
    <property type="entry name" value="ABC TRANSPORTER PERMEASE-RELATED-RELATED"/>
    <property type="match status" value="1"/>
</dbReference>
<dbReference type="RefSeq" id="WP_010488345.1">
    <property type="nucleotide sequence ID" value="NZ_AZCT01000001.1"/>
</dbReference>
<evidence type="ECO:0000313" key="8">
    <source>
        <dbReference type="EMBL" id="KRK13734.1"/>
    </source>
</evidence>
<feature type="transmembrane region" description="Helical" evidence="6">
    <location>
        <begin position="111"/>
        <end position="134"/>
    </location>
</feature>
<dbReference type="AlphaFoldDB" id="A0A0R1EWM2"/>
<feature type="transmembrane region" description="Helical" evidence="6">
    <location>
        <begin position="585"/>
        <end position="607"/>
    </location>
</feature>
<feature type="transmembrane region" description="Helical" evidence="6">
    <location>
        <begin position="57"/>
        <end position="77"/>
    </location>
</feature>
<evidence type="ECO:0000256" key="2">
    <source>
        <dbReference type="ARBA" id="ARBA00022475"/>
    </source>
</evidence>
<evidence type="ECO:0000259" key="7">
    <source>
        <dbReference type="Pfam" id="PF02687"/>
    </source>
</evidence>